<dbReference type="Proteomes" id="UP000712281">
    <property type="component" value="Unassembled WGS sequence"/>
</dbReference>
<proteinExistence type="predicted"/>
<sequence length="159" mass="17560">MNSTPWTTLSSIPQIDDYTRDVSESSYTPLTSLTTQGYTTGVPESSYPVIPTNNASESSHSVILTNNASESSHSDHHTNDVLDSSVTTPYQGRGPSDTTTTHNTYMAINRGWLPNSRVQTLALQGSRVLTQPYQNTTQTQKPTYHNLAIISTLYNITRY</sequence>
<dbReference type="AlphaFoldDB" id="A0A8S9HSP6"/>
<evidence type="ECO:0000256" key="1">
    <source>
        <dbReference type="SAM" id="MobiDB-lite"/>
    </source>
</evidence>
<gene>
    <name evidence="2" type="ORF">F2Q68_00016148</name>
</gene>
<organism evidence="2 3">
    <name type="scientific">Brassica cretica</name>
    <name type="common">Mustard</name>
    <dbReference type="NCBI Taxonomy" id="69181"/>
    <lineage>
        <taxon>Eukaryota</taxon>
        <taxon>Viridiplantae</taxon>
        <taxon>Streptophyta</taxon>
        <taxon>Embryophyta</taxon>
        <taxon>Tracheophyta</taxon>
        <taxon>Spermatophyta</taxon>
        <taxon>Magnoliopsida</taxon>
        <taxon>eudicotyledons</taxon>
        <taxon>Gunneridae</taxon>
        <taxon>Pentapetalae</taxon>
        <taxon>rosids</taxon>
        <taxon>malvids</taxon>
        <taxon>Brassicales</taxon>
        <taxon>Brassicaceae</taxon>
        <taxon>Brassiceae</taxon>
        <taxon>Brassica</taxon>
    </lineage>
</organism>
<reference evidence="2" key="1">
    <citation type="submission" date="2019-12" db="EMBL/GenBank/DDBJ databases">
        <title>Genome sequencing and annotation of Brassica cretica.</title>
        <authorList>
            <person name="Studholme D.J."/>
            <person name="Sarris P.F."/>
        </authorList>
    </citation>
    <scope>NUCLEOTIDE SEQUENCE</scope>
    <source>
        <strain evidence="2">PFS-001/15</strain>
        <tissue evidence="2">Leaf</tissue>
    </source>
</reference>
<feature type="compositionally biased region" description="Polar residues" evidence="1">
    <location>
        <begin position="81"/>
        <end position="101"/>
    </location>
</feature>
<evidence type="ECO:0000313" key="2">
    <source>
        <dbReference type="EMBL" id="KAF2559977.1"/>
    </source>
</evidence>
<name>A0A8S9HSP6_BRACR</name>
<feature type="region of interest" description="Disordered" evidence="1">
    <location>
        <begin position="31"/>
        <end position="101"/>
    </location>
</feature>
<accession>A0A8S9HSP6</accession>
<evidence type="ECO:0000313" key="3">
    <source>
        <dbReference type="Proteomes" id="UP000712281"/>
    </source>
</evidence>
<protein>
    <submittedName>
        <fullName evidence="2">Uncharacterized protein</fullName>
    </submittedName>
</protein>
<dbReference type="EMBL" id="QGKW02001940">
    <property type="protein sequence ID" value="KAF2559977.1"/>
    <property type="molecule type" value="Genomic_DNA"/>
</dbReference>
<feature type="compositionally biased region" description="Polar residues" evidence="1">
    <location>
        <begin position="31"/>
        <end position="43"/>
    </location>
</feature>
<feature type="compositionally biased region" description="Polar residues" evidence="1">
    <location>
        <begin position="51"/>
        <end position="71"/>
    </location>
</feature>
<comment type="caution">
    <text evidence="2">The sequence shown here is derived from an EMBL/GenBank/DDBJ whole genome shotgun (WGS) entry which is preliminary data.</text>
</comment>